<evidence type="ECO:0000256" key="1">
    <source>
        <dbReference type="ARBA" id="ARBA00010116"/>
    </source>
</evidence>
<feature type="domain" description="Big-1" evidence="2">
    <location>
        <begin position="1"/>
        <end position="86"/>
    </location>
</feature>
<dbReference type="SUPFAM" id="SSF50985">
    <property type="entry name" value="RCC1/BLIP-II"/>
    <property type="match status" value="1"/>
</dbReference>
<evidence type="ECO:0000259" key="2">
    <source>
        <dbReference type="PROSITE" id="PS51127"/>
    </source>
</evidence>
<dbReference type="Gene3D" id="2.60.40.10">
    <property type="entry name" value="Immunoglobulins"/>
    <property type="match status" value="1"/>
</dbReference>
<dbReference type="Gene3D" id="2.130.10.30">
    <property type="entry name" value="Regulator of chromosome condensation 1/beta-lactamase-inhibitor protein II"/>
    <property type="match status" value="2"/>
</dbReference>
<dbReference type="PROSITE" id="PS51127">
    <property type="entry name" value="BIG1"/>
    <property type="match status" value="1"/>
</dbReference>
<dbReference type="Pfam" id="PF00415">
    <property type="entry name" value="RCC1"/>
    <property type="match status" value="3"/>
</dbReference>
<comment type="similarity">
    <text evidence="1">Belongs to the intimin/invasin family.</text>
</comment>
<dbReference type="InterPro" id="IPR003344">
    <property type="entry name" value="Big_1_dom"/>
</dbReference>
<dbReference type="InterPro" id="IPR009091">
    <property type="entry name" value="RCC1/BLIP-II"/>
</dbReference>
<dbReference type="PANTHER" id="PTHR45982:SF1">
    <property type="entry name" value="REGULATOR OF CHROMOSOME CONDENSATION"/>
    <property type="match status" value="1"/>
</dbReference>
<dbReference type="PROSITE" id="PS50012">
    <property type="entry name" value="RCC1_3"/>
    <property type="match status" value="4"/>
</dbReference>
<evidence type="ECO:0000313" key="3">
    <source>
        <dbReference type="EMBL" id="MDU0327248.1"/>
    </source>
</evidence>
<dbReference type="InterPro" id="IPR013783">
    <property type="entry name" value="Ig-like_fold"/>
</dbReference>
<dbReference type="InterPro" id="IPR000408">
    <property type="entry name" value="Reg_chr_condens"/>
</dbReference>
<comment type="caution">
    <text evidence="3">The sequence shown here is derived from an EMBL/GenBank/DDBJ whole genome shotgun (WGS) entry which is preliminary data.</text>
</comment>
<dbReference type="SUPFAM" id="SSF49373">
    <property type="entry name" value="Invasin/intimin cell-adhesion fragments"/>
    <property type="match status" value="1"/>
</dbReference>
<keyword evidence="4" id="KW-1185">Reference proteome</keyword>
<dbReference type="InterPro" id="IPR008964">
    <property type="entry name" value="Invasin/intimin_cell_adhesion"/>
</dbReference>
<gene>
    <name evidence="3" type="ORF">RWH43_10825</name>
</gene>
<dbReference type="EMBL" id="JAWDIU010000003">
    <property type="protein sequence ID" value="MDU0327248.1"/>
    <property type="molecule type" value="Genomic_DNA"/>
</dbReference>
<name>A0ABU3RXR3_9MICO</name>
<reference evidence="3 4" key="1">
    <citation type="submission" date="2023-09" db="EMBL/GenBank/DDBJ databases">
        <title>Microbacterium fusihabitans sp. nov., Microbacterium phycihabitans sp. nov., and Microbacterium cervinum sp. nov., isolated from dried seaweeds of beach.</title>
        <authorList>
            <person name="Lee S.D."/>
        </authorList>
    </citation>
    <scope>NUCLEOTIDE SEQUENCE [LARGE SCALE GENOMIC DNA]</scope>
    <source>
        <strain evidence="3 4">KSW2-21</strain>
    </source>
</reference>
<dbReference type="PRINTS" id="PR00633">
    <property type="entry name" value="RCCNDNSATION"/>
</dbReference>
<dbReference type="Proteomes" id="UP001256673">
    <property type="component" value="Unassembled WGS sequence"/>
</dbReference>
<proteinExistence type="inferred from homology"/>
<dbReference type="InterPro" id="IPR051553">
    <property type="entry name" value="Ran_GTPase-activating"/>
</dbReference>
<dbReference type="PANTHER" id="PTHR45982">
    <property type="entry name" value="REGULATOR OF CHROMOSOME CONDENSATION"/>
    <property type="match status" value="1"/>
</dbReference>
<accession>A0ABU3RXR3</accession>
<protein>
    <recommendedName>
        <fullName evidence="2">Big-1 domain-containing protein</fullName>
    </recommendedName>
</protein>
<organism evidence="3 4">
    <name type="scientific">Microbacterium algihabitans</name>
    <dbReference type="NCBI Taxonomy" id="3075992"/>
    <lineage>
        <taxon>Bacteria</taxon>
        <taxon>Bacillati</taxon>
        <taxon>Actinomycetota</taxon>
        <taxon>Actinomycetes</taxon>
        <taxon>Micrococcales</taxon>
        <taxon>Microbacteriaceae</taxon>
        <taxon>Microbacterium</taxon>
    </lineage>
</organism>
<evidence type="ECO:0000313" key="4">
    <source>
        <dbReference type="Proteomes" id="UP001256673"/>
    </source>
</evidence>
<sequence length="444" mass="44600">MPAAGATTVTVTVANDSGAPVASQTVSFAGPSGAVFSPTTTTTDSSGTATTSFDLNKRWASPGSTTTITATVNGASQSATPTVLGANALVFGQNHTSTPTQIELVFPSPIVTMTSGIDLSTEGSTFFALALLQNGTVWAKGSNQYGQLGDGTTTNRSTWAQISGLSSVTQIAAGQQTVVALQSDGTVWNWGKISRNGGPVDVSRPVQVSGLSGVTQIAVAPGLQAQYPAASFALLSDGSVKAWGTNTNGMTGTDAGSNNPWTPTQVTGLTSGVKSIGAGGVHGGAVLSDGSVRTWGWNRNGQLADGSTTDREGPVSAQGLTTSATLFAGGFFCSFAAQADGSLRSTGAGTYNARSGPSLTFQGVPELTSGVSRVSLNCDAGYALMNDGSVRTWGNNNNGQLGDGTTTSRSTPTALTTIPSGVTVTGFADNGKSARTMYLITGTS</sequence>